<dbReference type="EMBL" id="CP002047">
    <property type="protein sequence ID" value="ADI04483.1"/>
    <property type="molecule type" value="Genomic_DNA"/>
</dbReference>
<proteinExistence type="predicted"/>
<dbReference type="eggNOG" id="COG2801">
    <property type="taxonomic scope" value="Bacteria"/>
</dbReference>
<dbReference type="Proteomes" id="UP000000377">
    <property type="component" value="Chromosome"/>
</dbReference>
<keyword evidence="2" id="KW-1185">Reference proteome</keyword>
<dbReference type="STRING" id="749414.SBI_01362"/>
<organism evidence="1 2">
    <name type="scientific">Streptomyces bingchenggensis (strain BCW-1)</name>
    <dbReference type="NCBI Taxonomy" id="749414"/>
    <lineage>
        <taxon>Bacteria</taxon>
        <taxon>Bacillati</taxon>
        <taxon>Actinomycetota</taxon>
        <taxon>Actinomycetes</taxon>
        <taxon>Kitasatosporales</taxon>
        <taxon>Streptomycetaceae</taxon>
        <taxon>Streptomyces</taxon>
    </lineage>
</organism>
<dbReference type="PATRIC" id="fig|749414.3.peg.1398"/>
<evidence type="ECO:0000313" key="1">
    <source>
        <dbReference type="EMBL" id="ADI04483.1"/>
    </source>
</evidence>
<reference evidence="1 2" key="1">
    <citation type="journal article" date="2010" name="J. Bacteriol.">
        <title>Genome sequence of the milbemycin-producing bacterium Streptomyces bingchenggensis.</title>
        <authorList>
            <person name="Wang X.J."/>
            <person name="Yan Y.J."/>
            <person name="Zhang B."/>
            <person name="An J."/>
            <person name="Wang J.J."/>
            <person name="Tian J."/>
            <person name="Jiang L."/>
            <person name="Chen Y.H."/>
            <person name="Huang S.X."/>
            <person name="Yin M."/>
            <person name="Zhang J."/>
            <person name="Gao A.L."/>
            <person name="Liu C.X."/>
            <person name="Zhu Z.X."/>
            <person name="Xiang W.S."/>
        </authorList>
    </citation>
    <scope>NUCLEOTIDE SEQUENCE [LARGE SCALE GENOMIC DNA]</scope>
    <source>
        <strain evidence="1 2">BCW-1</strain>
    </source>
</reference>
<protein>
    <submittedName>
        <fullName evidence="1">Integrase catalytic region</fullName>
    </submittedName>
</protein>
<name>D7CBY8_STRBB</name>
<dbReference type="HOGENOM" id="CLU_130901_1_0_11"/>
<dbReference type="KEGG" id="sbh:SBI_01362"/>
<dbReference type="RefSeq" id="WP_014173962.1">
    <property type="nucleotide sequence ID" value="NC_016582.1"/>
</dbReference>
<sequence length="109" mass="12718">MLVRLTYLIATRIFAWLFLMTRSSATKNVEILILRHELAVLRRQVTTPKPGWPDRALLAALSRLLPRALREHRIVSPRTLLAWHQRLVKQKWTQPPSTGRPPRPRRSAT</sequence>
<dbReference type="AlphaFoldDB" id="D7CBY8"/>
<accession>D7CBY8</accession>
<gene>
    <name evidence="1" type="ordered locus">SBI_01362</name>
</gene>
<evidence type="ECO:0000313" key="2">
    <source>
        <dbReference type="Proteomes" id="UP000000377"/>
    </source>
</evidence>